<organism evidence="1 2">
    <name type="scientific">Glaesserella parasuis serovar 5 (strain SH0165)</name>
    <name type="common">Haemophilus parasuis</name>
    <dbReference type="NCBI Taxonomy" id="557723"/>
    <lineage>
        <taxon>Bacteria</taxon>
        <taxon>Pseudomonadati</taxon>
        <taxon>Pseudomonadota</taxon>
        <taxon>Gammaproteobacteria</taxon>
        <taxon>Pasteurellales</taxon>
        <taxon>Pasteurellaceae</taxon>
        <taxon>Glaesserella</taxon>
    </lineage>
</organism>
<reference evidence="1 2" key="1">
    <citation type="journal article" date="2009" name="J. Bacteriol.">
        <title>Complete genome sequence of Haemophilus parasuis SH0165.</title>
        <authorList>
            <person name="Yue M."/>
            <person name="Yang F."/>
            <person name="Yang J."/>
            <person name="Bei W."/>
            <person name="Cai X."/>
            <person name="Chen L."/>
            <person name="Dong J."/>
            <person name="Zhou R."/>
            <person name="Jin M."/>
            <person name="Jin Q."/>
            <person name="Chen H."/>
        </authorList>
    </citation>
    <scope>NUCLEOTIDE SEQUENCE [LARGE SCALE GENOMIC DNA]</scope>
    <source>
        <strain evidence="1 2">SH0165</strain>
    </source>
</reference>
<name>B8F5A0_GLAP5</name>
<dbReference type="RefSeq" id="WP_012621968.1">
    <property type="nucleotide sequence ID" value="NC_011852.1"/>
</dbReference>
<dbReference type="PATRIC" id="fig|557723.8.peg.872"/>
<protein>
    <submittedName>
        <fullName evidence="1">Uncharacterized protein</fullName>
    </submittedName>
</protein>
<keyword evidence="2" id="KW-1185">Reference proteome</keyword>
<evidence type="ECO:0000313" key="1">
    <source>
        <dbReference type="EMBL" id="ACL32502.1"/>
    </source>
</evidence>
<evidence type="ECO:0000313" key="2">
    <source>
        <dbReference type="Proteomes" id="UP000006743"/>
    </source>
</evidence>
<dbReference type="EMBL" id="CP001321">
    <property type="protein sequence ID" value="ACL32502.1"/>
    <property type="molecule type" value="Genomic_DNA"/>
</dbReference>
<proteinExistence type="predicted"/>
<sequence>MNAANQSFEARLAMLEAKVETLQVENNLYEYLLCCLIDGIENNDARLDMKDYLCKQASMYLNEPTHLDVFHLTKPMTYGQVVARFSRQLKAWDELYGNP</sequence>
<accession>B8F5A0</accession>
<dbReference type="GeneID" id="66619161"/>
<dbReference type="HOGENOM" id="CLU_2316365_0_0_6"/>
<gene>
    <name evidence="1" type="ordered locus">HAPS_0873</name>
</gene>
<dbReference type="Proteomes" id="UP000006743">
    <property type="component" value="Chromosome"/>
</dbReference>
<dbReference type="AlphaFoldDB" id="B8F5A0"/>
<dbReference type="KEGG" id="hap:HAPS_0873"/>